<dbReference type="PRINTS" id="PR00607">
    <property type="entry name" value="CYTCHROMECIE"/>
</dbReference>
<evidence type="ECO:0000313" key="11">
    <source>
        <dbReference type="EMBL" id="RPM18009.1"/>
    </source>
</evidence>
<comment type="caution">
    <text evidence="9">The sequence shown here is derived from an EMBL/GenBank/DDBJ whole genome shotgun (WGS) entry which is preliminary data.</text>
</comment>
<dbReference type="EMBL" id="WXZT01000015">
    <property type="protein sequence ID" value="MZZ14859.1"/>
    <property type="molecule type" value="Genomic_DNA"/>
</dbReference>
<evidence type="ECO:0000313" key="12">
    <source>
        <dbReference type="Proteomes" id="UP000045039"/>
    </source>
</evidence>
<dbReference type="Proteomes" id="UP000045039">
    <property type="component" value="Unassembled WGS sequence"/>
</dbReference>
<dbReference type="Proteomes" id="UP000284767">
    <property type="component" value="Unassembled WGS sequence"/>
</dbReference>
<dbReference type="GO" id="GO:0009055">
    <property type="term" value="F:electron transfer activity"/>
    <property type="evidence" value="ECO:0007669"/>
    <property type="project" value="InterPro"/>
</dbReference>
<dbReference type="Proteomes" id="UP000194857">
    <property type="component" value="Unassembled WGS sequence"/>
</dbReference>
<accession>A0A072ZJG5</accession>
<dbReference type="PANTHER" id="PTHR40942:SF4">
    <property type="entry name" value="CYTOCHROME C5"/>
    <property type="match status" value="1"/>
</dbReference>
<reference evidence="10 14" key="5">
    <citation type="submission" date="2018-07" db="EMBL/GenBank/DDBJ databases">
        <title>Mechanisms of high-level aminoglycoside resistance among Gram-negative pathogens in Brazil.</title>
        <authorList>
            <person name="Ballaben A.S."/>
            <person name="Darini A.L.C."/>
            <person name="Doi Y."/>
        </authorList>
    </citation>
    <scope>NUCLEOTIDE SEQUENCE [LARGE SCALE GENOMIC DNA]</scope>
    <source>
        <strain evidence="10 14">B2-305</strain>
    </source>
</reference>
<dbReference type="EMBL" id="NSNE01000005">
    <property type="protein sequence ID" value="RPM18009.1"/>
    <property type="molecule type" value="Genomic_DNA"/>
</dbReference>
<reference evidence="7" key="2">
    <citation type="submission" date="2015-06" db="EMBL/GenBank/DDBJ databases">
        <authorList>
            <person name="Radhakrishnan R."/>
            <person name="Underwood A."/>
            <person name="Al-Shahib A."/>
        </authorList>
    </citation>
    <scope>NUCLEOTIDE SEQUENCE</scope>
    <source>
        <strain evidence="7">P19_London_7_VIM_2_05_10</strain>
    </source>
</reference>
<evidence type="ECO:0000313" key="14">
    <source>
        <dbReference type="Proteomes" id="UP000253594"/>
    </source>
</evidence>
<dbReference type="AlphaFoldDB" id="A0A072ZJG5"/>
<dbReference type="Proteomes" id="UP000253594">
    <property type="component" value="Unassembled WGS sequence"/>
</dbReference>
<evidence type="ECO:0000259" key="6">
    <source>
        <dbReference type="Pfam" id="PF13442"/>
    </source>
</evidence>
<dbReference type="EMBL" id="NFFZ01000026">
    <property type="protein sequence ID" value="OTI55747.1"/>
    <property type="molecule type" value="Genomic_DNA"/>
</dbReference>
<keyword evidence="5" id="KW-0408">Iron</keyword>
<keyword evidence="4" id="KW-0249">Electron transport</keyword>
<dbReference type="Proteomes" id="UP000644192">
    <property type="component" value="Unassembled WGS sequence"/>
</dbReference>
<keyword evidence="3" id="KW-0479">Metal-binding</keyword>
<dbReference type="Pfam" id="PF13442">
    <property type="entry name" value="Cytochrome_CBB3"/>
    <property type="match status" value="1"/>
</dbReference>
<reference evidence="11 15" key="6">
    <citation type="submission" date="2019-01" db="EMBL/GenBank/DDBJ databases">
        <title>The Pseudomonas aeruginosa pan-genome provides new insights on its population structure, horizontal gene transfer and pathogenicity.</title>
        <authorList>
            <person name="Freschi L."/>
            <person name="Vincent A.T."/>
            <person name="Jeukens J."/>
            <person name="Emond-Rheault J.-G."/>
            <person name="Kukavica-Ibrulj I."/>
            <person name="Dupont M.-J."/>
            <person name="Charette S.J."/>
            <person name="Boyle B."/>
            <person name="Levesque R.C."/>
        </authorList>
    </citation>
    <scope>NUCLEOTIDE SEQUENCE [LARGE SCALE GENOMIC DNA]</scope>
    <source>
        <strain evidence="11 15">PA-W36</strain>
    </source>
</reference>
<dbReference type="GO" id="GO:0020037">
    <property type="term" value="F:heme binding"/>
    <property type="evidence" value="ECO:0007669"/>
    <property type="project" value="InterPro"/>
</dbReference>
<keyword evidence="1" id="KW-0813">Transport</keyword>
<proteinExistence type="predicted"/>
<reference evidence="12" key="1">
    <citation type="submission" date="2015-06" db="EMBL/GenBank/DDBJ databases">
        <authorList>
            <person name="Radhakrishnan Rajesh"/>
            <person name="Underwood Anthony"/>
            <person name="Al-Shahib Ali"/>
        </authorList>
    </citation>
    <scope>NUCLEOTIDE SEQUENCE [LARGE SCALE GENOMIC DNA]</scope>
    <source>
        <strain evidence="12">P19_London_7_VIM_2_05_10</strain>
    </source>
</reference>
<dbReference type="InterPro" id="IPR009056">
    <property type="entry name" value="Cyt_c-like_dom"/>
</dbReference>
<dbReference type="EMBL" id="QORE01000222">
    <property type="protein sequence ID" value="RCI75153.1"/>
    <property type="molecule type" value="Genomic_DNA"/>
</dbReference>
<keyword evidence="2" id="KW-0349">Heme</keyword>
<gene>
    <name evidence="9" type="ORF">CAZ10_32330</name>
    <name evidence="10" type="ORF">DT376_09145</name>
    <name evidence="8" type="ORF">GUL26_21655</name>
    <name evidence="11" type="ORF">IPC1295_10430</name>
    <name evidence="7" type="ORF">PAERUG_P19_London_7_VIM_2_05_10_01812</name>
</gene>
<dbReference type="RefSeq" id="WP_003098306.1">
    <property type="nucleotide sequence ID" value="NZ_AP014651.1"/>
</dbReference>
<evidence type="ECO:0000313" key="9">
    <source>
        <dbReference type="EMBL" id="OTI55747.1"/>
    </source>
</evidence>
<feature type="domain" description="Cytochrome c" evidence="6">
    <location>
        <begin position="51"/>
        <end position="123"/>
    </location>
</feature>
<protein>
    <submittedName>
        <fullName evidence="7">Cytochrome c-555</fullName>
    </submittedName>
    <submittedName>
        <fullName evidence="8">Cytochrome c5 family protein</fullName>
    </submittedName>
    <submittedName>
        <fullName evidence="9">Mono-heme cytochrome C</fullName>
    </submittedName>
</protein>
<evidence type="ECO:0000313" key="13">
    <source>
        <dbReference type="Proteomes" id="UP000194857"/>
    </source>
</evidence>
<dbReference type="Gene3D" id="1.10.760.10">
    <property type="entry name" value="Cytochrome c-like domain"/>
    <property type="match status" value="1"/>
</dbReference>
<reference evidence="8" key="7">
    <citation type="submission" date="2020-01" db="EMBL/GenBank/DDBJ databases">
        <title>Bacteria Cultured from War Wounds Associated with the Conflict in Eastern Ukraine.</title>
        <authorList>
            <person name="Snesrud E."/>
            <person name="Galac M.R."/>
            <person name="Mc Gann P."/>
            <person name="Valentine K."/>
            <person name="Viacheslav K."/>
        </authorList>
    </citation>
    <scope>NUCLEOTIDE SEQUENCE</scope>
    <source>
        <strain evidence="8">VNMU148</strain>
    </source>
</reference>
<name>A0A072ZJG5_PSEAI</name>
<evidence type="ECO:0000256" key="5">
    <source>
        <dbReference type="ARBA" id="ARBA00023004"/>
    </source>
</evidence>
<evidence type="ECO:0000313" key="7">
    <source>
        <dbReference type="EMBL" id="CRO51395.1"/>
    </source>
</evidence>
<dbReference type="SUPFAM" id="SSF46626">
    <property type="entry name" value="Cytochrome c"/>
    <property type="match status" value="1"/>
</dbReference>
<evidence type="ECO:0000256" key="3">
    <source>
        <dbReference type="ARBA" id="ARBA00022723"/>
    </source>
</evidence>
<dbReference type="EMBL" id="CVVU01000110">
    <property type="protein sequence ID" value="CRO51395.1"/>
    <property type="molecule type" value="Genomic_DNA"/>
</dbReference>
<dbReference type="PANTHER" id="PTHR40942">
    <property type="match status" value="1"/>
</dbReference>
<dbReference type="PROSITE" id="PS51257">
    <property type="entry name" value="PROKAR_LIPOPROTEIN"/>
    <property type="match status" value="1"/>
</dbReference>
<evidence type="ECO:0000256" key="1">
    <source>
        <dbReference type="ARBA" id="ARBA00022448"/>
    </source>
</evidence>
<sequence>MSSTLRPGPGNSRLCRPGLLLALGLMLVACGESTEPPARAADSQRVPADPALAQVYSASCKLCHANPASGAPLTGDAAAWAPRLAQGIDTLLDHSINGYKGMPPMGMCMQCSEEQFRALIDFMSAAQDR</sequence>
<evidence type="ECO:0000256" key="4">
    <source>
        <dbReference type="ARBA" id="ARBA00022982"/>
    </source>
</evidence>
<reference evidence="9 13" key="3">
    <citation type="submission" date="2017-05" db="EMBL/GenBank/DDBJ databases">
        <authorList>
            <person name="Song R."/>
            <person name="Chenine A.L."/>
            <person name="Ruprecht R.M."/>
        </authorList>
    </citation>
    <scope>NUCLEOTIDE SEQUENCE [LARGE SCALE GENOMIC DNA]</scope>
    <source>
        <strain evidence="9 13">S567_C10_BS</strain>
    </source>
</reference>
<dbReference type="InterPro" id="IPR036909">
    <property type="entry name" value="Cyt_c-like_dom_sf"/>
</dbReference>
<evidence type="ECO:0000313" key="8">
    <source>
        <dbReference type="EMBL" id="MZZ14859.1"/>
    </source>
</evidence>
<accession>A0A1S1BWL0</accession>
<evidence type="ECO:0000313" key="15">
    <source>
        <dbReference type="Proteomes" id="UP000284767"/>
    </source>
</evidence>
<dbReference type="InterPro" id="IPR002323">
    <property type="entry name" value="Cyt_CIE"/>
</dbReference>
<evidence type="ECO:0000256" key="2">
    <source>
        <dbReference type="ARBA" id="ARBA00022617"/>
    </source>
</evidence>
<dbReference type="FunFam" id="1.10.760.10:FF:000029">
    <property type="entry name" value="Cytochrome c5"/>
    <property type="match status" value="1"/>
</dbReference>
<dbReference type="eggNOG" id="COG3245">
    <property type="taxonomic scope" value="Bacteria"/>
</dbReference>
<dbReference type="GO" id="GO:0005506">
    <property type="term" value="F:iron ion binding"/>
    <property type="evidence" value="ECO:0007669"/>
    <property type="project" value="InterPro"/>
</dbReference>
<organism evidence="9 13">
    <name type="scientific">Pseudomonas aeruginosa</name>
    <dbReference type="NCBI Taxonomy" id="287"/>
    <lineage>
        <taxon>Bacteria</taxon>
        <taxon>Pseudomonadati</taxon>
        <taxon>Pseudomonadota</taxon>
        <taxon>Gammaproteobacteria</taxon>
        <taxon>Pseudomonadales</taxon>
        <taxon>Pseudomonadaceae</taxon>
        <taxon>Pseudomonas</taxon>
    </lineage>
</organism>
<reference evidence="11 15" key="4">
    <citation type="submission" date="2017-08" db="EMBL/GenBank/DDBJ databases">
        <authorList>
            <person name="Feschi L."/>
            <person name="Jeukens J."/>
            <person name="Emond-Rheault J.-G."/>
            <person name="Kukavica-Ibrulj I."/>
            <person name="Boyle B."/>
            <person name="Levesque R.C."/>
        </authorList>
    </citation>
    <scope>NUCLEOTIDE SEQUENCE [LARGE SCALE GENOMIC DNA]</scope>
    <source>
        <strain evidence="11 15">PA-W36</strain>
    </source>
</reference>
<evidence type="ECO:0000313" key="10">
    <source>
        <dbReference type="EMBL" id="RCI75153.1"/>
    </source>
</evidence>